<evidence type="ECO:0008006" key="4">
    <source>
        <dbReference type="Google" id="ProtNLM"/>
    </source>
</evidence>
<dbReference type="RefSeq" id="WP_055743496.1">
    <property type="nucleotide sequence ID" value="NZ_LJJB01000007.1"/>
</dbReference>
<dbReference type="EMBL" id="LJJB01000007">
    <property type="protein sequence ID" value="KQL49199.1"/>
    <property type="molecule type" value="Genomic_DNA"/>
</dbReference>
<organism evidence="2 3">
    <name type="scientific">Brevibacillus choshinensis</name>
    <dbReference type="NCBI Taxonomy" id="54911"/>
    <lineage>
        <taxon>Bacteria</taxon>
        <taxon>Bacillati</taxon>
        <taxon>Bacillota</taxon>
        <taxon>Bacilli</taxon>
        <taxon>Bacillales</taxon>
        <taxon>Paenibacillaceae</taxon>
        <taxon>Brevibacillus</taxon>
    </lineage>
</organism>
<keyword evidence="3" id="KW-1185">Reference proteome</keyword>
<feature type="coiled-coil region" evidence="1">
    <location>
        <begin position="41"/>
        <end position="75"/>
    </location>
</feature>
<reference evidence="2 3" key="1">
    <citation type="submission" date="2015-09" db="EMBL/GenBank/DDBJ databases">
        <title>Genome sequencing project for genomic taxonomy and phylogenomics of Bacillus-like bacteria.</title>
        <authorList>
            <person name="Liu B."/>
            <person name="Wang J."/>
            <person name="Zhu Y."/>
            <person name="Liu G."/>
            <person name="Chen Q."/>
            <person name="Chen Z."/>
            <person name="Lan J."/>
            <person name="Che J."/>
            <person name="Ge C."/>
            <person name="Shi H."/>
            <person name="Pan Z."/>
            <person name="Liu X."/>
        </authorList>
    </citation>
    <scope>NUCLEOTIDE SEQUENCE [LARGE SCALE GENOMIC DNA]</scope>
    <source>
        <strain evidence="2 3">DSM 8552</strain>
    </source>
</reference>
<evidence type="ECO:0000256" key="1">
    <source>
        <dbReference type="SAM" id="Coils"/>
    </source>
</evidence>
<dbReference type="InterPro" id="IPR021522">
    <property type="entry name" value="MctB"/>
</dbReference>
<comment type="caution">
    <text evidence="2">The sequence shown here is derived from an EMBL/GenBank/DDBJ whole genome shotgun (WGS) entry which is preliminary data.</text>
</comment>
<sequence length="185" mass="21173">MIHFRYHLLSLTAVFFALGVGILLGGMAGHSWFTVGEQEVLAKMEAKYDRALKSNNELKQQMNRLLMEVERSNEEVIHLMAMRYSHDLSGSKVFVWNQPDLKLAPIKQLLQSVGVDVLPYQEGATVENGLLLVFAHEEPEWVSGLPAPRRWLRIEQVPDSPAKQWALLDKVQKLLTEMRLEHEKS</sequence>
<name>A0ABR5NCV3_BRECH</name>
<keyword evidence="1" id="KW-0175">Coiled coil</keyword>
<accession>A0ABR5NCV3</accession>
<dbReference type="Pfam" id="PF11382">
    <property type="entry name" value="MctB"/>
    <property type="match status" value="1"/>
</dbReference>
<proteinExistence type="predicted"/>
<protein>
    <recommendedName>
        <fullName evidence="4">Copper transporter</fullName>
    </recommendedName>
</protein>
<gene>
    <name evidence="2" type="ORF">AN963_05360</name>
</gene>
<evidence type="ECO:0000313" key="3">
    <source>
        <dbReference type="Proteomes" id="UP000051063"/>
    </source>
</evidence>
<evidence type="ECO:0000313" key="2">
    <source>
        <dbReference type="EMBL" id="KQL49199.1"/>
    </source>
</evidence>
<dbReference type="Proteomes" id="UP000051063">
    <property type="component" value="Unassembled WGS sequence"/>
</dbReference>